<evidence type="ECO:0000313" key="5">
    <source>
        <dbReference type="EMBL" id="SNS52437.1"/>
    </source>
</evidence>
<comment type="similarity">
    <text evidence="1 2">Belongs to the small heat shock protein (HSP20) family.</text>
</comment>
<dbReference type="InterPro" id="IPR002068">
    <property type="entry name" value="A-crystallin/Hsp20_dom"/>
</dbReference>
<evidence type="ECO:0000256" key="1">
    <source>
        <dbReference type="PROSITE-ProRule" id="PRU00285"/>
    </source>
</evidence>
<keyword evidence="6" id="KW-1185">Reference proteome</keyword>
<dbReference type="Gene3D" id="2.60.40.790">
    <property type="match status" value="1"/>
</dbReference>
<dbReference type="RefSeq" id="WP_245844808.1">
    <property type="nucleotide sequence ID" value="NZ_FZOT01000003.1"/>
</dbReference>
<feature type="compositionally biased region" description="Basic and acidic residues" evidence="3">
    <location>
        <begin position="20"/>
        <end position="31"/>
    </location>
</feature>
<dbReference type="EMBL" id="FZOT01000003">
    <property type="protein sequence ID" value="SNS52437.1"/>
    <property type="molecule type" value="Genomic_DNA"/>
</dbReference>
<proteinExistence type="inferred from homology"/>
<accession>A0A239F6L7</accession>
<dbReference type="PROSITE" id="PS01031">
    <property type="entry name" value="SHSP"/>
    <property type="match status" value="1"/>
</dbReference>
<dbReference type="AlphaFoldDB" id="A0A239F6L7"/>
<dbReference type="Pfam" id="PF00011">
    <property type="entry name" value="HSP20"/>
    <property type="match status" value="1"/>
</dbReference>
<evidence type="ECO:0000313" key="6">
    <source>
        <dbReference type="Proteomes" id="UP000198284"/>
    </source>
</evidence>
<evidence type="ECO:0000259" key="4">
    <source>
        <dbReference type="PROSITE" id="PS01031"/>
    </source>
</evidence>
<gene>
    <name evidence="5" type="ORF">SAMN06265795_103206</name>
</gene>
<dbReference type="PANTHER" id="PTHR11527">
    <property type="entry name" value="HEAT-SHOCK PROTEIN 20 FAMILY MEMBER"/>
    <property type="match status" value="1"/>
</dbReference>
<feature type="region of interest" description="Disordered" evidence="3">
    <location>
        <begin position="1"/>
        <end position="49"/>
    </location>
</feature>
<dbReference type="CDD" id="cd06464">
    <property type="entry name" value="ACD_sHsps-like"/>
    <property type="match status" value="1"/>
</dbReference>
<name>A0A239F6L7_9BURK</name>
<dbReference type="Proteomes" id="UP000198284">
    <property type="component" value="Unassembled WGS sequence"/>
</dbReference>
<evidence type="ECO:0000256" key="3">
    <source>
        <dbReference type="SAM" id="MobiDB-lite"/>
    </source>
</evidence>
<reference evidence="5 6" key="1">
    <citation type="submission" date="2017-06" db="EMBL/GenBank/DDBJ databases">
        <authorList>
            <person name="Kim H.J."/>
            <person name="Triplett B.A."/>
        </authorList>
    </citation>
    <scope>NUCLEOTIDE SEQUENCE [LARGE SCALE GENOMIC DNA]</scope>
    <source>
        <strain evidence="5 6">U15</strain>
    </source>
</reference>
<evidence type="ECO:0000256" key="2">
    <source>
        <dbReference type="RuleBase" id="RU003616"/>
    </source>
</evidence>
<dbReference type="InterPro" id="IPR008978">
    <property type="entry name" value="HSP20-like_chaperone"/>
</dbReference>
<dbReference type="InterPro" id="IPR031107">
    <property type="entry name" value="Small_HSP"/>
</dbReference>
<sequence>MSEEANFMPSAEKGGSKQAGQDRKKPARTDRQAGGAKGLSSQEAALRPPVDVIEDASGITLLADLPGMPKEKLNLQLEADSLTIEGEMALDVLQDMQSHFAEVTVPRYRRNFTLSKDLDTEQASAEFNNGVLRLHIPKAKQAQPRKIQINVA</sequence>
<feature type="domain" description="SHSP" evidence="4">
    <location>
        <begin position="41"/>
        <end position="152"/>
    </location>
</feature>
<dbReference type="SUPFAM" id="SSF49764">
    <property type="entry name" value="HSP20-like chaperones"/>
    <property type="match status" value="1"/>
</dbReference>
<protein>
    <submittedName>
        <fullName evidence="5">Molecular chaperone IbpA, HSP20 family</fullName>
    </submittedName>
</protein>
<organism evidence="5 6">
    <name type="scientific">Noviherbaspirillum humi</name>
    <dbReference type="NCBI Taxonomy" id="1688639"/>
    <lineage>
        <taxon>Bacteria</taxon>
        <taxon>Pseudomonadati</taxon>
        <taxon>Pseudomonadota</taxon>
        <taxon>Betaproteobacteria</taxon>
        <taxon>Burkholderiales</taxon>
        <taxon>Oxalobacteraceae</taxon>
        <taxon>Noviherbaspirillum</taxon>
    </lineage>
</organism>